<reference evidence="1 2" key="1">
    <citation type="submission" date="2019-03" db="EMBL/GenBank/DDBJ databases">
        <title>Genomic Encyclopedia of Type Strains, Phase IV (KMG-IV): sequencing the most valuable type-strain genomes for metagenomic binning, comparative biology and taxonomic classification.</title>
        <authorList>
            <person name="Goeker M."/>
        </authorList>
    </citation>
    <scope>NUCLEOTIDE SEQUENCE [LARGE SCALE GENOMIC DNA]</scope>
    <source>
        <strain evidence="1 2">DSM 102969</strain>
    </source>
</reference>
<evidence type="ECO:0000313" key="1">
    <source>
        <dbReference type="EMBL" id="TDP86393.1"/>
    </source>
</evidence>
<dbReference type="AlphaFoldDB" id="A0A4R6RIT0"/>
<accession>A0A4R6RIT0</accession>
<dbReference type="OrthoDB" id="7628592at2"/>
<evidence type="ECO:0000313" key="2">
    <source>
        <dbReference type="Proteomes" id="UP000294547"/>
    </source>
</evidence>
<protein>
    <submittedName>
        <fullName evidence="1">Uncharacterized protein</fullName>
    </submittedName>
</protein>
<proteinExistence type="predicted"/>
<keyword evidence="2" id="KW-1185">Reference proteome</keyword>
<dbReference type="EMBL" id="SNXY01000006">
    <property type="protein sequence ID" value="TDP86393.1"/>
    <property type="molecule type" value="Genomic_DNA"/>
</dbReference>
<gene>
    <name evidence="1" type="ORF">EDD54_0264</name>
</gene>
<name>A0A4R6RIT0_9HYPH</name>
<organism evidence="1 2">
    <name type="scientific">Oharaeibacter diazotrophicus</name>
    <dbReference type="NCBI Taxonomy" id="1920512"/>
    <lineage>
        <taxon>Bacteria</taxon>
        <taxon>Pseudomonadati</taxon>
        <taxon>Pseudomonadota</taxon>
        <taxon>Alphaproteobacteria</taxon>
        <taxon>Hyphomicrobiales</taxon>
        <taxon>Pleomorphomonadaceae</taxon>
        <taxon>Oharaeibacter</taxon>
    </lineage>
</organism>
<sequence length="336" mass="36463">MTVSTMPPAVATLVERRAIGPADVSRLRATVYGDAVVSREEAEWAFALDEAAAETCPEWTEFFVESVVDYVVRREAPEGYVSADTAAWLTAAIARDGIVRTASELEALVRVVEVATEVPAALSAFALRQVAAAVVDGDGPLARGRKLEPGVIGADEVALIRRVLYAYGGERTVGITREEAEVLFDLNDRTSEADNDPSWSDLFVKAVANFLMAARGYAVLSREEALRREAWLDAPSGGVTALFGDMMSALLSNGLKTVWSAWRRGEEEDLYAGRIRALEAESRAAEAVTADEVRWLADRIGRDGVIHANERALLRFLAEESPDLHPSLRTLLDTAA</sequence>
<dbReference type="RefSeq" id="WP_126537305.1">
    <property type="nucleotide sequence ID" value="NZ_BSPM01000008.1"/>
</dbReference>
<dbReference type="Proteomes" id="UP000294547">
    <property type="component" value="Unassembled WGS sequence"/>
</dbReference>
<comment type="caution">
    <text evidence="1">The sequence shown here is derived from an EMBL/GenBank/DDBJ whole genome shotgun (WGS) entry which is preliminary data.</text>
</comment>